<comment type="caution">
    <text evidence="2">The sequence shown here is derived from an EMBL/GenBank/DDBJ whole genome shotgun (WGS) entry which is preliminary data.</text>
</comment>
<protein>
    <submittedName>
        <fullName evidence="2">Tetratricopeptide repeat protein</fullName>
    </submittedName>
</protein>
<keyword evidence="1" id="KW-0472">Membrane</keyword>
<dbReference type="SUPFAM" id="SSF48452">
    <property type="entry name" value="TPR-like"/>
    <property type="match status" value="1"/>
</dbReference>
<feature type="transmembrane region" description="Helical" evidence="1">
    <location>
        <begin position="29"/>
        <end position="49"/>
    </location>
</feature>
<dbReference type="InterPro" id="IPR014562">
    <property type="entry name" value="UCP030959_TPR_rpt-cont"/>
</dbReference>
<accession>A0A9X1YPF8</accession>
<keyword evidence="1" id="KW-1133">Transmembrane helix</keyword>
<organism evidence="2 3">
    <name type="scientific">Scleromatobacter humisilvae</name>
    <dbReference type="NCBI Taxonomy" id="2897159"/>
    <lineage>
        <taxon>Bacteria</taxon>
        <taxon>Pseudomonadati</taxon>
        <taxon>Pseudomonadota</taxon>
        <taxon>Betaproteobacteria</taxon>
        <taxon>Burkholderiales</taxon>
        <taxon>Sphaerotilaceae</taxon>
        <taxon>Scleromatobacter</taxon>
    </lineage>
</organism>
<reference evidence="2" key="1">
    <citation type="submission" date="2021-11" db="EMBL/GenBank/DDBJ databases">
        <title>BS-T2-15 a new species belonging to the Comamonadaceae family isolated from the soil of a French oak forest.</title>
        <authorList>
            <person name="Mieszkin S."/>
            <person name="Alain K."/>
        </authorList>
    </citation>
    <scope>NUCLEOTIDE SEQUENCE</scope>
    <source>
        <strain evidence="2">BS-T2-15</strain>
    </source>
</reference>
<proteinExistence type="predicted"/>
<keyword evidence="1" id="KW-0812">Transmembrane</keyword>
<dbReference type="InterPro" id="IPR011990">
    <property type="entry name" value="TPR-like_helical_dom_sf"/>
</dbReference>
<dbReference type="Gene3D" id="1.25.40.10">
    <property type="entry name" value="Tetratricopeptide repeat domain"/>
    <property type="match status" value="1"/>
</dbReference>
<dbReference type="Proteomes" id="UP001139353">
    <property type="component" value="Unassembled WGS sequence"/>
</dbReference>
<dbReference type="AlphaFoldDB" id="A0A9X1YPF8"/>
<name>A0A9X1YPF8_9BURK</name>
<dbReference type="RefSeq" id="WP_275684708.1">
    <property type="nucleotide sequence ID" value="NZ_JAJLJH010000009.1"/>
</dbReference>
<evidence type="ECO:0000313" key="2">
    <source>
        <dbReference type="EMBL" id="MCK9688663.1"/>
    </source>
</evidence>
<keyword evidence="3" id="KW-1185">Reference proteome</keyword>
<gene>
    <name evidence="2" type="ORF">LPC04_23375</name>
</gene>
<dbReference type="Pfam" id="PF14559">
    <property type="entry name" value="TPR_19"/>
    <property type="match status" value="1"/>
</dbReference>
<sequence length="251" mass="27409">MSILLILNYAVAIFFAVHAVRTGRQMYWIMILLIFPLLGSLVYFFAEYLPEVRHSGVARKGARVVKSIVDPNRELREARLGFERTPTVDNRSRLAEALLARGDYDEAVQEFQACASGPYAKDVKFRRGLARAQLLAGRHAAAAATLEALLADSPRDAGSDAALWLAQALTQVDETRALAAFDHASHVHNTTETQAAYGIFLASLGRDAQARPLLEGVVHNARVGTASSRELNRESIDQARAALKVVESRGG</sequence>
<dbReference type="PIRSF" id="PIRSF030959">
    <property type="entry name" value="UCP030959"/>
    <property type="match status" value="1"/>
</dbReference>
<evidence type="ECO:0000313" key="3">
    <source>
        <dbReference type="Proteomes" id="UP001139353"/>
    </source>
</evidence>
<evidence type="ECO:0000256" key="1">
    <source>
        <dbReference type="SAM" id="Phobius"/>
    </source>
</evidence>
<dbReference type="EMBL" id="JAJLJH010000009">
    <property type="protein sequence ID" value="MCK9688663.1"/>
    <property type="molecule type" value="Genomic_DNA"/>
</dbReference>